<sequence length="97" mass="11771">MQCTKCHNVKNFEDFSYKNEIEKIYYLYCDLCRKKTQAIQLKYKEKARENYNLKKKQNSVQCECGITYVCFRDYHIYRHINSKKHKNLLKSVVDANS</sequence>
<name>A0A7S9XFQ1_9VIRU</name>
<accession>A0A7S9XFQ1</accession>
<proteinExistence type="predicted"/>
<dbReference type="EMBL" id="MW030574">
    <property type="protein sequence ID" value="QPI16524.1"/>
    <property type="molecule type" value="Genomic_DNA"/>
</dbReference>
<reference evidence="1" key="1">
    <citation type="submission" date="2020-08" db="EMBL/GenBank/DDBJ databases">
        <title>Bridging the membrane lipid divide: bacteria of the FCB group superphylum have the potential to synthesize archaeal ether lipids.</title>
        <authorList>
            <person name="Villanueva L."/>
            <person name="von Meijenfeldt F.A.B."/>
            <person name="Westbye A.B."/>
            <person name="Yadav S."/>
            <person name="Hopmans E.C."/>
            <person name="Dutilh B.E."/>
            <person name="Sinninghe Damste J.S."/>
        </authorList>
    </citation>
    <scope>NUCLEOTIDE SEQUENCE</scope>
    <source>
        <strain evidence="1">NIOZ-UU159</strain>
    </source>
</reference>
<organism evidence="1">
    <name type="scientific">Virus NIOZ-UU159</name>
    <dbReference type="NCBI Taxonomy" id="2763270"/>
    <lineage>
        <taxon>Viruses</taxon>
    </lineage>
</organism>
<protein>
    <submittedName>
        <fullName evidence="1">Uncharacterized protein</fullName>
    </submittedName>
</protein>
<gene>
    <name evidence="1" type="ORF">NIOZUU159_00012</name>
</gene>
<evidence type="ECO:0000313" key="1">
    <source>
        <dbReference type="EMBL" id="QPI16524.1"/>
    </source>
</evidence>